<protein>
    <recommendedName>
        <fullName evidence="3">B30.2/SPRY domain-containing protein</fullName>
    </recommendedName>
</protein>
<feature type="compositionally biased region" description="Basic and acidic residues" evidence="2">
    <location>
        <begin position="1217"/>
        <end position="1226"/>
    </location>
</feature>
<dbReference type="InterPro" id="IPR056884">
    <property type="entry name" value="NPHP3-like_N"/>
</dbReference>
<comment type="caution">
    <text evidence="4">The sequence shown here is derived from an EMBL/GenBank/DDBJ whole genome shotgun (WGS) entry which is preliminary data.</text>
</comment>
<dbReference type="InterPro" id="IPR044736">
    <property type="entry name" value="Gid1/RanBPM/SPLA_SPRY"/>
</dbReference>
<evidence type="ECO:0000256" key="1">
    <source>
        <dbReference type="ARBA" id="ARBA00022737"/>
    </source>
</evidence>
<evidence type="ECO:0000259" key="3">
    <source>
        <dbReference type="PROSITE" id="PS50188"/>
    </source>
</evidence>
<dbReference type="EMBL" id="AQGS01000958">
    <property type="protein sequence ID" value="EPS36270.1"/>
    <property type="molecule type" value="Genomic_DNA"/>
</dbReference>
<feature type="compositionally biased region" description="Low complexity" evidence="2">
    <location>
        <begin position="28"/>
        <end position="38"/>
    </location>
</feature>
<reference evidence="4 5" key="1">
    <citation type="journal article" date="2013" name="PLoS Genet.">
        <title>Genomic mechanisms accounting for the adaptation to parasitism in nematode-trapping fungi.</title>
        <authorList>
            <person name="Meerupati T."/>
            <person name="Andersson K.M."/>
            <person name="Friman E."/>
            <person name="Kumar D."/>
            <person name="Tunlid A."/>
            <person name="Ahren D."/>
        </authorList>
    </citation>
    <scope>NUCLEOTIDE SEQUENCE [LARGE SCALE GENOMIC DNA]</scope>
    <source>
        <strain evidence="4 5">CBS 200.50</strain>
    </source>
</reference>
<feature type="region of interest" description="Disordered" evidence="2">
    <location>
        <begin position="67"/>
        <end position="90"/>
    </location>
</feature>
<dbReference type="InterPro" id="IPR036770">
    <property type="entry name" value="Ankyrin_rpt-contain_sf"/>
</dbReference>
<dbReference type="InterPro" id="IPR027417">
    <property type="entry name" value="P-loop_NTPase"/>
</dbReference>
<keyword evidence="1" id="KW-0677">Repeat</keyword>
<dbReference type="Proteomes" id="UP000015100">
    <property type="component" value="Unassembled WGS sequence"/>
</dbReference>
<dbReference type="Pfam" id="PF00622">
    <property type="entry name" value="SPRY"/>
    <property type="match status" value="1"/>
</dbReference>
<feature type="region of interest" description="Disordered" evidence="2">
    <location>
        <begin position="457"/>
        <end position="478"/>
    </location>
</feature>
<name>S7ZZU0_DACHA</name>
<dbReference type="SMART" id="SM00449">
    <property type="entry name" value="SPRY"/>
    <property type="match status" value="1"/>
</dbReference>
<dbReference type="PANTHER" id="PTHR10039">
    <property type="entry name" value="AMELOGENIN"/>
    <property type="match status" value="1"/>
</dbReference>
<dbReference type="Gene3D" id="3.40.50.300">
    <property type="entry name" value="P-loop containing nucleotide triphosphate hydrolases"/>
    <property type="match status" value="1"/>
</dbReference>
<sequence>MATLIVQKEVSLRVAVNQLPLHGEIPLTPATPATPATPSRQTFTETANPVSCWQDAKKAFRDELIAENTKADKDDQKNDNRYGRKEVKKPKNEEELQKLQKDIDVFLAQKKSITSVILSAEKLTSSVDKRYPEALTKCLHIMQKTKEVGDVVLSNAPEIAAAVCVMNKSLTRQSIFKLQLVAVDVKRCELISNICYKFAKIVLNCRVFEHKCRDTELSADAEVIKTTLDSITIVLSQILRFIWFADRKFQFGEDKVKGKTSILEKAKAAANIAKTHVKSIFDDHTGENYERVTQRYQELLDMQTLSFNEIVLSSLRDTKMGTAKANEYLEEVLFPKAKETYEVVANIKLVLSTMYEELQESLDKVAVTKDVVEKMQAGMDDAEKKRQIEEYYKSNLRSRQTEAHKRLLETTLEPLRRDDIHDSDFGVWLFKDPMYETWKHDISALPTIDGTEQVFLDENSSSQEKPTSPDSKSSNESSQTILYLTGEAGFGKSVIMGLAIEKLQREMEPNVFFGPVQKSQGQNLPVHPESESLNPVVIFFFFKKGDSSTQLATAAARSLLAQVFQPEHYKEARMLNPMLRAIDRLKAPPQSTSESEDTTTAQSEESFSYIIGQLETAVRTIGRKVYLVIDGLDECIDRPEQNVVPRLAQLAKLNTDIFRILISSRVDPTIKNELINNMKAISVKTTESTPEEEAKIQDTSTQESAPDSIPEPTDNEDKTESPASNETQKVAGPNSKGYEYHDGAIILNISRDTNSKDMLAFLNISLRGLMQRGRLKEYFVKKEERYTLKIKPEFTKFEAVIENMARHIQERSHGMFTYSAMTITSLRQPSELRLSQRIKGLPTGMNQIYSSQLKSLTDAERKLVMLALTRIYWSNVCGVEMHTLEIVEQFKKHYEHNHGLKNAEQQEDEFEYDHLMDNAPTQKCDNKNDSAIADSPTSENSVNIIVPEQSQGRKKRISLHRRSSSFHHEHYMTTQMNNPEVADVIYHLSNAGRDFFKFSNEDRNIEFIHTSVREWMDSQTSESEKTPPQTIHGAPMLYKQNDEFKILLAVSRAEFMSVSGSTFDGARDAHLTILTHILQVLTHQKFQDIYMPVCSLPDKVINMFPDKHQSDDNDSDNGSDNKDDNSTKDETENDKKEDENSNNDTDNKGNEGAEDGEGENITTEEKDDTEEKGDDEENNNTEENDTARNEEQVAEDAIQYGEIKDADEEEQSMEVPQSHEHGERKSPWRGEIHHWIHHMRELGKLRLDEARNSPEWNKLLEVLQNFTNLNIFWRWSVQYKQVTDEISYEEAKAEWSFWGPAHLSASLDLTIYENFLQDNSLCLYSFYQQLGVTNRLHYEDIYYCPKHIETIIREQNDVSSPRESDGFTPFLICLSLLYPELENKTTGAYTKTLESLKLLAGSKADMGLDKLFLEEPYLPLHRIIKIGDEELFELVAKNPTFNLTCRTYTQSTILHTIFSLGEDSRIPVDSQLKFGKRLLELGADPNTEDMSSRMPLFRAVQGHNVEAVNMILEFEYPEDTKIIIDDIDDSGETALTYLTSLYQDDMITEGLAIIDALVKHGASLESPPDSRTLSPWVGSLWMENWEYTTRLLQHHAEKSPDNRDYFKHLDGDGDGVLQRALFDYKESNTIKMMKTVLEHPLLTEDERKSLIETPRGSAPVGDTPLLQAIDKWALQCALYLLDQNANSQAKNSSGRTAWEWFLSGLVNSRFKKDQNGYEIEDANLTENSSLRILIDRLLTPDISKIEFPTLLSEILIIDSPVILKYICSKKLDFESVDTGGWDFHDWAYAYGKVELISGVEDFTIVDYDMRKSKFQEIGNTHMKWNPEIKHPKIQISEDGLSLSFDKSELEEGDKTVAVSTTSPISPYAGLFYFEVTILTSTMKKDVVIGIGFASSKPLVDHMPGWPFWSLVGSGKGYGLHGDDGRLYSPSIDTDDESTNCPSKIFPNGPVKYQLGDTIGCGYDQDDHTIFWTQNGKFLGVAFEDVRGKLSPVVAAEVSFTAKANFGSEPWMWDQKRIVEPIPEANEDTTAPSEDPEPEPETNAVHDETEGGEKEPDVPNLDTSEKAEDGENVTEE</sequence>
<proteinExistence type="predicted"/>
<dbReference type="eggNOG" id="KOG1477">
    <property type="taxonomic scope" value="Eukaryota"/>
</dbReference>
<dbReference type="InterPro" id="IPR043136">
    <property type="entry name" value="B30.2/SPRY_sf"/>
</dbReference>
<dbReference type="HOGENOM" id="CLU_002709_0_0_1"/>
<accession>S7ZZU0</accession>
<feature type="compositionally biased region" description="Polar residues" evidence="2">
    <location>
        <begin position="39"/>
        <end position="48"/>
    </location>
</feature>
<reference evidence="5" key="2">
    <citation type="submission" date="2013-04" db="EMBL/GenBank/DDBJ databases">
        <title>Genomic mechanisms accounting for the adaptation to parasitism in nematode-trapping fungi.</title>
        <authorList>
            <person name="Ahren D.G."/>
        </authorList>
    </citation>
    <scope>NUCLEOTIDE SEQUENCE [LARGE SCALE GENOMIC DNA]</scope>
    <source>
        <strain evidence="5">CBS 200.50</strain>
    </source>
</reference>
<feature type="region of interest" description="Disordered" evidence="2">
    <location>
        <begin position="2023"/>
        <end position="2075"/>
    </location>
</feature>
<feature type="domain" description="B30.2/SPRY" evidence="3">
    <location>
        <begin position="1801"/>
        <end position="2010"/>
    </location>
</feature>
<evidence type="ECO:0000313" key="4">
    <source>
        <dbReference type="EMBL" id="EPS36270.1"/>
    </source>
</evidence>
<feature type="compositionally biased region" description="Basic and acidic residues" evidence="2">
    <location>
        <begin position="1119"/>
        <end position="1151"/>
    </location>
</feature>
<gene>
    <name evidence="4" type="ORF">H072_10350</name>
</gene>
<feature type="compositionally biased region" description="Polar residues" evidence="2">
    <location>
        <begin position="458"/>
        <end position="478"/>
    </location>
</feature>
<feature type="region of interest" description="Disordered" evidence="2">
    <location>
        <begin position="685"/>
        <end position="736"/>
    </location>
</feature>
<dbReference type="SUPFAM" id="SSF49899">
    <property type="entry name" value="Concanavalin A-like lectins/glucanases"/>
    <property type="match status" value="1"/>
</dbReference>
<evidence type="ECO:0000313" key="5">
    <source>
        <dbReference type="Proteomes" id="UP000015100"/>
    </source>
</evidence>
<evidence type="ECO:0000256" key="2">
    <source>
        <dbReference type="SAM" id="MobiDB-lite"/>
    </source>
</evidence>
<feature type="region of interest" description="Disordered" evidence="2">
    <location>
        <begin position="1105"/>
        <end position="1193"/>
    </location>
</feature>
<dbReference type="SUPFAM" id="SSF48403">
    <property type="entry name" value="Ankyrin repeat"/>
    <property type="match status" value="1"/>
</dbReference>
<dbReference type="InterPro" id="IPR013320">
    <property type="entry name" value="ConA-like_dom_sf"/>
</dbReference>
<dbReference type="InterPro" id="IPR003877">
    <property type="entry name" value="SPRY_dom"/>
</dbReference>
<dbReference type="PANTHER" id="PTHR10039:SF14">
    <property type="entry name" value="NACHT DOMAIN-CONTAINING PROTEIN"/>
    <property type="match status" value="1"/>
</dbReference>
<dbReference type="Gene3D" id="2.60.120.920">
    <property type="match status" value="1"/>
</dbReference>
<dbReference type="STRING" id="1284197.S7ZZU0"/>
<dbReference type="PROSITE" id="PS50188">
    <property type="entry name" value="B302_SPRY"/>
    <property type="match status" value="1"/>
</dbReference>
<feature type="compositionally biased region" description="Basic and acidic residues" evidence="2">
    <location>
        <begin position="2043"/>
        <end position="2068"/>
    </location>
</feature>
<keyword evidence="5" id="KW-1185">Reference proteome</keyword>
<feature type="compositionally biased region" description="Acidic residues" evidence="2">
    <location>
        <begin position="1165"/>
        <end position="1184"/>
    </location>
</feature>
<dbReference type="InterPro" id="IPR001870">
    <property type="entry name" value="B30.2/SPRY"/>
</dbReference>
<feature type="region of interest" description="Disordered" evidence="2">
    <location>
        <begin position="1205"/>
        <end position="1226"/>
    </location>
</feature>
<dbReference type="Gene3D" id="1.25.40.20">
    <property type="entry name" value="Ankyrin repeat-containing domain"/>
    <property type="match status" value="1"/>
</dbReference>
<dbReference type="CDD" id="cd12885">
    <property type="entry name" value="SPRY_RanBP_like"/>
    <property type="match status" value="1"/>
</dbReference>
<dbReference type="OrthoDB" id="25503at2759"/>
<feature type="region of interest" description="Disordered" evidence="2">
    <location>
        <begin position="27"/>
        <end position="48"/>
    </location>
</feature>
<dbReference type="Pfam" id="PF24883">
    <property type="entry name" value="NPHP3_N"/>
    <property type="match status" value="1"/>
</dbReference>
<organism evidence="4 5">
    <name type="scientific">Dactylellina haptotyla (strain CBS 200.50)</name>
    <name type="common">Nematode-trapping fungus</name>
    <name type="synonym">Monacrosporium haptotylum</name>
    <dbReference type="NCBI Taxonomy" id="1284197"/>
    <lineage>
        <taxon>Eukaryota</taxon>
        <taxon>Fungi</taxon>
        <taxon>Dikarya</taxon>
        <taxon>Ascomycota</taxon>
        <taxon>Pezizomycotina</taxon>
        <taxon>Orbiliomycetes</taxon>
        <taxon>Orbiliales</taxon>
        <taxon>Orbiliaceae</taxon>
        <taxon>Dactylellina</taxon>
    </lineage>
</organism>